<dbReference type="GO" id="GO:0046872">
    <property type="term" value="F:metal ion binding"/>
    <property type="evidence" value="ECO:0007669"/>
    <property type="project" value="UniProtKB-KW"/>
</dbReference>
<protein>
    <submittedName>
        <fullName evidence="2">DNA-3-methyladenine glycosylase I</fullName>
    </submittedName>
</protein>
<dbReference type="InterPro" id="IPR052891">
    <property type="entry name" value="DNA-3mA_glycosylase"/>
</dbReference>
<gene>
    <name evidence="2" type="ORF">GK091_25815</name>
</gene>
<dbReference type="Pfam" id="PF03352">
    <property type="entry name" value="Adenine_glyco"/>
    <property type="match status" value="1"/>
</dbReference>
<sequence>MSYCLAIETMSDPRKALHKAYHDTLYGFPIEDDNELFCRLVLEINQAGLSWETILKKEAGFRKAYDNFDITTVAAYTDADRERLMADPGIIRNRLKINAAIENAKTILGLQQEYGSFKNWLEGQHPKTKEEWVKLFKKTFRFTGGEIVNEFLMSIGYLPGAHSTSCAIYANVQEANPLWMR</sequence>
<name>A0A6M0IPQ4_9BACT</name>
<reference evidence="2 3" key="1">
    <citation type="submission" date="2020-02" db="EMBL/GenBank/DDBJ databases">
        <title>Draft genome sequence of two Spirosoma agri KCTC 52727 and Spirosoma terrae KCTC 52035.</title>
        <authorList>
            <person name="Rojas J."/>
            <person name="Ambika Manirajan B."/>
            <person name="Ratering S."/>
            <person name="Suarez C."/>
            <person name="Schnell S."/>
        </authorList>
    </citation>
    <scope>NUCLEOTIDE SEQUENCE [LARGE SCALE GENOMIC DNA]</scope>
    <source>
        <strain evidence="2 3">KCTC 52727</strain>
    </source>
</reference>
<dbReference type="InterPro" id="IPR005019">
    <property type="entry name" value="Adenine_glyco"/>
</dbReference>
<dbReference type="PANTHER" id="PTHR30037">
    <property type="entry name" value="DNA-3-METHYLADENINE GLYCOSYLASE 1"/>
    <property type="match status" value="1"/>
</dbReference>
<evidence type="ECO:0000256" key="1">
    <source>
        <dbReference type="PIRSR" id="PIRSR605019-1"/>
    </source>
</evidence>
<dbReference type="GO" id="GO:0006284">
    <property type="term" value="P:base-excision repair"/>
    <property type="evidence" value="ECO:0007669"/>
    <property type="project" value="InterPro"/>
</dbReference>
<dbReference type="SUPFAM" id="SSF48150">
    <property type="entry name" value="DNA-glycosylase"/>
    <property type="match status" value="1"/>
</dbReference>
<proteinExistence type="predicted"/>
<keyword evidence="1" id="KW-0479">Metal-binding</keyword>
<keyword evidence="1" id="KW-0862">Zinc</keyword>
<dbReference type="Gene3D" id="1.10.340.30">
    <property type="entry name" value="Hypothetical protein, domain 2"/>
    <property type="match status" value="1"/>
</dbReference>
<dbReference type="InterPro" id="IPR011257">
    <property type="entry name" value="DNA_glycosylase"/>
</dbReference>
<dbReference type="Proteomes" id="UP000477386">
    <property type="component" value="Unassembled WGS sequence"/>
</dbReference>
<accession>A0A6M0IPQ4</accession>
<evidence type="ECO:0000313" key="2">
    <source>
        <dbReference type="EMBL" id="NEU70319.1"/>
    </source>
</evidence>
<dbReference type="PANTHER" id="PTHR30037:SF4">
    <property type="entry name" value="DNA-3-METHYLADENINE GLYCOSYLASE I"/>
    <property type="match status" value="1"/>
</dbReference>
<feature type="binding site" evidence="1">
    <location>
        <position position="22"/>
    </location>
    <ligand>
        <name>Zn(2+)</name>
        <dbReference type="ChEBI" id="CHEBI:29105"/>
    </ligand>
</feature>
<dbReference type="GO" id="GO:0008725">
    <property type="term" value="F:DNA-3-methyladenine glycosylase activity"/>
    <property type="evidence" value="ECO:0007669"/>
    <property type="project" value="InterPro"/>
</dbReference>
<keyword evidence="3" id="KW-1185">Reference proteome</keyword>
<evidence type="ECO:0000313" key="3">
    <source>
        <dbReference type="Proteomes" id="UP000477386"/>
    </source>
</evidence>
<comment type="caution">
    <text evidence="2">The sequence shown here is derived from an EMBL/GenBank/DDBJ whole genome shotgun (WGS) entry which is preliminary data.</text>
</comment>
<dbReference type="AlphaFoldDB" id="A0A6M0IPQ4"/>
<dbReference type="EMBL" id="JAAGNZ010000004">
    <property type="protein sequence ID" value="NEU70319.1"/>
    <property type="molecule type" value="Genomic_DNA"/>
</dbReference>
<organism evidence="2 3">
    <name type="scientific">Spirosoma agri</name>
    <dbReference type="NCBI Taxonomy" id="1987381"/>
    <lineage>
        <taxon>Bacteria</taxon>
        <taxon>Pseudomonadati</taxon>
        <taxon>Bacteroidota</taxon>
        <taxon>Cytophagia</taxon>
        <taxon>Cytophagales</taxon>
        <taxon>Cytophagaceae</taxon>
        <taxon>Spirosoma</taxon>
    </lineage>
</organism>